<dbReference type="AlphaFoldDB" id="A0A9X7UIB4"/>
<evidence type="ECO:0000313" key="1">
    <source>
        <dbReference type="EMBL" id="QNG47430.1"/>
    </source>
</evidence>
<evidence type="ECO:0000313" key="2">
    <source>
        <dbReference type="Proteomes" id="UP000515377"/>
    </source>
</evidence>
<accession>A0A9X7UIB4</accession>
<organism evidence="1 2">
    <name type="scientific">Sphingobium yanoikuyae</name>
    <name type="common">Sphingomonas yanoikuyae</name>
    <dbReference type="NCBI Taxonomy" id="13690"/>
    <lineage>
        <taxon>Bacteria</taxon>
        <taxon>Pseudomonadati</taxon>
        <taxon>Pseudomonadota</taxon>
        <taxon>Alphaproteobacteria</taxon>
        <taxon>Sphingomonadales</taxon>
        <taxon>Sphingomonadaceae</taxon>
        <taxon>Sphingobium</taxon>
    </lineage>
</organism>
<name>A0A9X7UIB4_SPHYA</name>
<reference evidence="1 2" key="1">
    <citation type="submission" date="2020-07" db="EMBL/GenBank/DDBJ databases">
        <title>Whole genome sequence of Sphingobium yanoikuyae A3.</title>
        <authorList>
            <person name="Han S.-S."/>
        </authorList>
    </citation>
    <scope>NUCLEOTIDE SEQUENCE [LARGE SCALE GENOMIC DNA]</scope>
    <source>
        <strain evidence="1 2">A3</strain>
    </source>
</reference>
<gene>
    <name evidence="1" type="ORF">H3V42_07420</name>
</gene>
<dbReference type="EMBL" id="CP060122">
    <property type="protein sequence ID" value="QNG47430.1"/>
    <property type="molecule type" value="Genomic_DNA"/>
</dbReference>
<protein>
    <submittedName>
        <fullName evidence="1">Uncharacterized protein</fullName>
    </submittedName>
</protein>
<sequence>MTAVDPVYAQYLMSQTLWAVASDDAAATRWGATAETKERRTTIATKADAQAEAARQLAFMGGPLVVDDHVLLGQWVRYRGQVITITGPKLGYDGGVDVFVLGAQDALATGTSVVTVLRRL</sequence>
<proteinExistence type="predicted"/>
<dbReference type="Proteomes" id="UP000515377">
    <property type="component" value="Chromosome"/>
</dbReference>